<dbReference type="Gene3D" id="3.40.710.10">
    <property type="entry name" value="DD-peptidase/beta-lactamase superfamily"/>
    <property type="match status" value="1"/>
</dbReference>
<evidence type="ECO:0000313" key="1">
    <source>
        <dbReference type="EMBL" id="SUZ50632.1"/>
    </source>
</evidence>
<protein>
    <recommendedName>
        <fullName evidence="2">Serine hydrolase</fullName>
    </recommendedName>
</protein>
<name>A0A381N7P5_9ZZZZ</name>
<evidence type="ECO:0008006" key="2">
    <source>
        <dbReference type="Google" id="ProtNLM"/>
    </source>
</evidence>
<proteinExistence type="predicted"/>
<organism evidence="1">
    <name type="scientific">marine metagenome</name>
    <dbReference type="NCBI Taxonomy" id="408172"/>
    <lineage>
        <taxon>unclassified sequences</taxon>
        <taxon>metagenomes</taxon>
        <taxon>ecological metagenomes</taxon>
    </lineage>
</organism>
<dbReference type="EMBL" id="UINC01000180">
    <property type="protein sequence ID" value="SUZ50632.1"/>
    <property type="molecule type" value="Genomic_DNA"/>
</dbReference>
<feature type="non-terminal residue" evidence="1">
    <location>
        <position position="1"/>
    </location>
</feature>
<dbReference type="InterPro" id="IPR012338">
    <property type="entry name" value="Beta-lactam/transpept-like"/>
</dbReference>
<gene>
    <name evidence="1" type="ORF">METZ01_LOCUS3486</name>
</gene>
<sequence>VVADEPFLGGDPELFALADLQTMQGWSYRSQWWIRHLDGHARPMARGAHGQVLAIDRPAGVVVAHTGSAPRPPSTLLDPVLQPLLDAIVAAVP</sequence>
<accession>A0A381N7P5</accession>
<reference evidence="1" key="1">
    <citation type="submission" date="2018-05" db="EMBL/GenBank/DDBJ databases">
        <authorList>
            <person name="Lanie J.A."/>
            <person name="Ng W.-L."/>
            <person name="Kazmierczak K.M."/>
            <person name="Andrzejewski T.M."/>
            <person name="Davidsen T.M."/>
            <person name="Wayne K.J."/>
            <person name="Tettelin H."/>
            <person name="Glass J.I."/>
            <person name="Rusch D."/>
            <person name="Podicherti R."/>
            <person name="Tsui H.-C.T."/>
            <person name="Winkler M.E."/>
        </authorList>
    </citation>
    <scope>NUCLEOTIDE SEQUENCE</scope>
</reference>
<dbReference type="AlphaFoldDB" id="A0A381N7P5"/>
<dbReference type="SUPFAM" id="SSF56601">
    <property type="entry name" value="beta-lactamase/transpeptidase-like"/>
    <property type="match status" value="1"/>
</dbReference>